<feature type="transmembrane region" description="Helical" evidence="6">
    <location>
        <begin position="68"/>
        <end position="85"/>
    </location>
</feature>
<keyword evidence="2 6" id="KW-0812">Transmembrane</keyword>
<keyword evidence="3 6" id="KW-1133">Transmembrane helix</keyword>
<comment type="caution">
    <text evidence="7">The sequence shown here is derived from an EMBL/GenBank/DDBJ whole genome shotgun (WGS) entry which is preliminary data.</text>
</comment>
<evidence type="ECO:0000256" key="2">
    <source>
        <dbReference type="ARBA" id="ARBA00022692"/>
    </source>
</evidence>
<sequence>MKRPGQSYISQYRPFTPSSHSALSRSSQGPTLLPHDSHSLRCIVQMVWVFIMNRMGSQGSTVTQQRRMALGVVILLLVDVIWYIFKRQEYNKPFVSTFTKTSKFVLYLLGFLLWRPWRQQCTGSLRGRHAAFSNLQHLSTVFADAEAYFTPCINNTSLNDHTLSEPLYVPVKFQDHPTEQTNCANGDCDSSEN</sequence>
<feature type="compositionally biased region" description="Polar residues" evidence="5">
    <location>
        <begin position="16"/>
        <end position="30"/>
    </location>
</feature>
<protein>
    <recommendedName>
        <fullName evidence="9">Solute carrier family 35 member F5</fullName>
    </recommendedName>
</protein>
<reference evidence="7 8" key="1">
    <citation type="submission" date="2021-04" db="EMBL/GenBank/DDBJ databases">
        <authorList>
            <person name="De Guttry C."/>
            <person name="Zahm M."/>
            <person name="Klopp C."/>
            <person name="Cabau C."/>
            <person name="Louis A."/>
            <person name="Berthelot C."/>
            <person name="Parey E."/>
            <person name="Roest Crollius H."/>
            <person name="Montfort J."/>
            <person name="Robinson-Rechavi M."/>
            <person name="Bucao C."/>
            <person name="Bouchez O."/>
            <person name="Gislard M."/>
            <person name="Lluch J."/>
            <person name="Milhes M."/>
            <person name="Lampietro C."/>
            <person name="Lopez Roques C."/>
            <person name="Donnadieu C."/>
            <person name="Braasch I."/>
            <person name="Desvignes T."/>
            <person name="Postlethwait J."/>
            <person name="Bobe J."/>
            <person name="Wedekind C."/>
            <person name="Guiguen Y."/>
        </authorList>
    </citation>
    <scope>NUCLEOTIDE SEQUENCE [LARGE SCALE GENOMIC DNA]</scope>
    <source>
        <strain evidence="7">Cs_M1</strain>
        <tissue evidence="7">Blood</tissue>
    </source>
</reference>
<gene>
    <name evidence="7" type="ORF">J4Q44_G00200870</name>
</gene>
<organism evidence="7 8">
    <name type="scientific">Coregonus suidteri</name>
    <dbReference type="NCBI Taxonomy" id="861788"/>
    <lineage>
        <taxon>Eukaryota</taxon>
        <taxon>Metazoa</taxon>
        <taxon>Chordata</taxon>
        <taxon>Craniata</taxon>
        <taxon>Vertebrata</taxon>
        <taxon>Euteleostomi</taxon>
        <taxon>Actinopterygii</taxon>
        <taxon>Neopterygii</taxon>
        <taxon>Teleostei</taxon>
        <taxon>Protacanthopterygii</taxon>
        <taxon>Salmoniformes</taxon>
        <taxon>Salmonidae</taxon>
        <taxon>Coregoninae</taxon>
        <taxon>Coregonus</taxon>
    </lineage>
</organism>
<dbReference type="PANTHER" id="PTHR23051">
    <property type="entry name" value="SOLUTE CARRIER FAMILY 35, MEMBER F5"/>
    <property type="match status" value="1"/>
</dbReference>
<keyword evidence="8" id="KW-1185">Reference proteome</keyword>
<evidence type="ECO:0000313" key="8">
    <source>
        <dbReference type="Proteomes" id="UP001356427"/>
    </source>
</evidence>
<evidence type="ECO:0000256" key="6">
    <source>
        <dbReference type="SAM" id="Phobius"/>
    </source>
</evidence>
<evidence type="ECO:0000313" key="7">
    <source>
        <dbReference type="EMBL" id="KAK6310206.1"/>
    </source>
</evidence>
<accession>A0AAN8QTA3</accession>
<evidence type="ECO:0000256" key="1">
    <source>
        <dbReference type="ARBA" id="ARBA00004141"/>
    </source>
</evidence>
<dbReference type="AlphaFoldDB" id="A0AAN8QTA3"/>
<feature type="transmembrane region" description="Helical" evidence="6">
    <location>
        <begin position="97"/>
        <end position="114"/>
    </location>
</feature>
<keyword evidence="4 6" id="KW-0472">Membrane</keyword>
<name>A0AAN8QTA3_9TELE</name>
<evidence type="ECO:0000256" key="5">
    <source>
        <dbReference type="SAM" id="MobiDB-lite"/>
    </source>
</evidence>
<evidence type="ECO:0000256" key="4">
    <source>
        <dbReference type="ARBA" id="ARBA00023136"/>
    </source>
</evidence>
<dbReference type="Proteomes" id="UP001356427">
    <property type="component" value="Unassembled WGS sequence"/>
</dbReference>
<evidence type="ECO:0000256" key="3">
    <source>
        <dbReference type="ARBA" id="ARBA00022989"/>
    </source>
</evidence>
<proteinExistence type="predicted"/>
<dbReference type="PANTHER" id="PTHR23051:SF0">
    <property type="entry name" value="SOLUTE CARRIER FAMILY 35 MEMBER F5"/>
    <property type="match status" value="1"/>
</dbReference>
<evidence type="ECO:0008006" key="9">
    <source>
        <dbReference type="Google" id="ProtNLM"/>
    </source>
</evidence>
<comment type="subcellular location">
    <subcellularLocation>
        <location evidence="1">Membrane</location>
        <topology evidence="1">Multi-pass membrane protein</topology>
    </subcellularLocation>
</comment>
<feature type="region of interest" description="Disordered" evidence="5">
    <location>
        <begin position="1"/>
        <end position="32"/>
    </location>
</feature>
<dbReference type="EMBL" id="JAGTTL010000017">
    <property type="protein sequence ID" value="KAK6310206.1"/>
    <property type="molecule type" value="Genomic_DNA"/>
</dbReference>
<dbReference type="GO" id="GO:0016020">
    <property type="term" value="C:membrane"/>
    <property type="evidence" value="ECO:0007669"/>
    <property type="project" value="UniProtKB-SubCell"/>
</dbReference>